<feature type="binding site" evidence="6">
    <location>
        <begin position="124"/>
        <end position="127"/>
    </location>
    <ligand>
        <name>GTP</name>
        <dbReference type="ChEBI" id="CHEBI:37565"/>
    </ligand>
</feature>
<evidence type="ECO:0000256" key="8">
    <source>
        <dbReference type="RuleBase" id="RU003761"/>
    </source>
</evidence>
<dbReference type="EMBL" id="CP003539">
    <property type="protein sequence ID" value="AFX99615.1"/>
    <property type="molecule type" value="Genomic_DNA"/>
</dbReference>
<dbReference type="GO" id="GO:0005886">
    <property type="term" value="C:plasma membrane"/>
    <property type="evidence" value="ECO:0007669"/>
    <property type="project" value="UniProtKB-SubCell"/>
</dbReference>
<feature type="domain" description="KH type-2" evidence="9">
    <location>
        <begin position="205"/>
        <end position="282"/>
    </location>
</feature>
<dbReference type="GO" id="GO:0043024">
    <property type="term" value="F:ribosomal small subunit binding"/>
    <property type="evidence" value="ECO:0007669"/>
    <property type="project" value="TreeGrafter"/>
</dbReference>
<dbReference type="HOGENOM" id="CLU_038009_1_1_5"/>
<dbReference type="KEGG" id="thal:A1OE_1446"/>
<dbReference type="InterPro" id="IPR005662">
    <property type="entry name" value="GTPase_Era-like"/>
</dbReference>
<keyword evidence="6" id="KW-1003">Cell membrane</keyword>
<proteinExistence type="inferred from homology"/>
<dbReference type="NCBIfam" id="NF000908">
    <property type="entry name" value="PRK00089.1"/>
    <property type="match status" value="1"/>
</dbReference>
<evidence type="ECO:0000256" key="3">
    <source>
        <dbReference type="ARBA" id="ARBA00022741"/>
    </source>
</evidence>
<dbReference type="OrthoDB" id="9805918at2"/>
<organism evidence="11 12">
    <name type="scientific">Candidatus Endolissoclinum faulkneri L2</name>
    <dbReference type="NCBI Taxonomy" id="1193729"/>
    <lineage>
        <taxon>Bacteria</taxon>
        <taxon>Pseudomonadati</taxon>
        <taxon>Pseudomonadota</taxon>
        <taxon>Alphaproteobacteria</taxon>
        <taxon>Rhodospirillales</taxon>
        <taxon>Rhodospirillaceae</taxon>
        <taxon>Candidatus Endolissoclinum</taxon>
    </lineage>
</organism>
<accession>K7YJ06</accession>
<keyword evidence="6" id="KW-0699">rRNA-binding</keyword>
<dbReference type="Pfam" id="PF01926">
    <property type="entry name" value="MMR_HSR1"/>
    <property type="match status" value="1"/>
</dbReference>
<keyword evidence="12" id="KW-1185">Reference proteome</keyword>
<evidence type="ECO:0000313" key="12">
    <source>
        <dbReference type="Proteomes" id="UP000010077"/>
    </source>
</evidence>
<name>K7YJ06_9PROT</name>
<feature type="domain" description="Era-type G" evidence="10">
    <location>
        <begin position="7"/>
        <end position="174"/>
    </location>
</feature>
<evidence type="ECO:0000256" key="6">
    <source>
        <dbReference type="HAMAP-Rule" id="MF_00367"/>
    </source>
</evidence>
<dbReference type="eggNOG" id="COG1159">
    <property type="taxonomic scope" value="Bacteria"/>
</dbReference>
<dbReference type="Gene3D" id="3.40.50.300">
    <property type="entry name" value="P-loop containing nucleotide triphosphate hydrolases"/>
    <property type="match status" value="1"/>
</dbReference>
<dbReference type="InterPro" id="IPR015946">
    <property type="entry name" value="KH_dom-like_a/b"/>
</dbReference>
<dbReference type="InterPro" id="IPR030388">
    <property type="entry name" value="G_ERA_dom"/>
</dbReference>
<dbReference type="InterPro" id="IPR027417">
    <property type="entry name" value="P-loop_NTPase"/>
</dbReference>
<comment type="similarity">
    <text evidence="1 6 7 8">Belongs to the TRAFAC class TrmE-Era-EngA-EngB-Septin-like GTPase superfamily. Era GTPase family.</text>
</comment>
<dbReference type="InterPro" id="IPR004044">
    <property type="entry name" value="KH_dom_type_2"/>
</dbReference>
<sequence length="293" mass="33280">MNTSQSQCGLITLLGPPNAGKSTLINRIVSSKVSIVSQKAQTTRTRLCGIVSDGQAQIILFDTPGIFLPKRQIDRVMIEAAWAGAKDADLLVLVVDAHLGFDKNIIQIIHGLNKIHRNTVLALNKVDNIKREKLLPLAAQLNEVFKFEKIFMISALTGSGCKDLRTYLGTRIPSGPWLYAGNELSNIPMRLMAAEITREKIFLYMHEELPYSITVETDRWTERDDGSIRIDQILYVKRNNHKKITLGKKGKNIKHICCLARNELEQMLEHRVHLFLFIKVRKKKCQEDLQNVR</sequence>
<comment type="subcellular location">
    <subcellularLocation>
        <location evidence="6">Cytoplasm</location>
    </subcellularLocation>
    <subcellularLocation>
        <location evidence="6">Cell membrane</location>
        <topology evidence="6">Peripheral membrane protein</topology>
    </subcellularLocation>
</comment>
<dbReference type="AlphaFoldDB" id="K7YJ06"/>
<dbReference type="GO" id="GO:0003924">
    <property type="term" value="F:GTPase activity"/>
    <property type="evidence" value="ECO:0007669"/>
    <property type="project" value="UniProtKB-UniRule"/>
</dbReference>
<dbReference type="NCBIfam" id="TIGR00231">
    <property type="entry name" value="small_GTP"/>
    <property type="match status" value="1"/>
</dbReference>
<dbReference type="SUPFAM" id="SSF52540">
    <property type="entry name" value="P-loop containing nucleoside triphosphate hydrolases"/>
    <property type="match status" value="1"/>
</dbReference>
<keyword evidence="5 6" id="KW-0342">GTP-binding</keyword>
<gene>
    <name evidence="6 11" type="primary">era</name>
    <name evidence="11" type="ORF">A1OE_1446</name>
</gene>
<dbReference type="Pfam" id="PF07650">
    <property type="entry name" value="KH_2"/>
    <property type="match status" value="1"/>
</dbReference>
<feature type="region of interest" description="G4" evidence="7">
    <location>
        <begin position="124"/>
        <end position="127"/>
    </location>
</feature>
<dbReference type="PANTHER" id="PTHR42698">
    <property type="entry name" value="GTPASE ERA"/>
    <property type="match status" value="1"/>
</dbReference>
<feature type="region of interest" description="G3" evidence="7">
    <location>
        <begin position="62"/>
        <end position="65"/>
    </location>
</feature>
<comment type="function">
    <text evidence="6">An essential GTPase that binds both GDP and GTP, with rapid nucleotide exchange. Plays a role in 16S rRNA processing and 30S ribosomal subunit biogenesis and possibly also in cell cycle regulation and energy metabolism.</text>
</comment>
<dbReference type="GO" id="GO:0005829">
    <property type="term" value="C:cytosol"/>
    <property type="evidence" value="ECO:0007669"/>
    <property type="project" value="TreeGrafter"/>
</dbReference>
<dbReference type="SUPFAM" id="SSF54814">
    <property type="entry name" value="Prokaryotic type KH domain (KH-domain type II)"/>
    <property type="match status" value="1"/>
</dbReference>
<dbReference type="Proteomes" id="UP000010077">
    <property type="component" value="Chromosome"/>
</dbReference>
<dbReference type="Gene3D" id="3.30.300.20">
    <property type="match status" value="1"/>
</dbReference>
<feature type="region of interest" description="G2" evidence="7">
    <location>
        <begin position="41"/>
        <end position="45"/>
    </location>
</feature>
<evidence type="ECO:0000259" key="10">
    <source>
        <dbReference type="PROSITE" id="PS51713"/>
    </source>
</evidence>
<reference evidence="11 12" key="1">
    <citation type="journal article" date="2012" name="Proc. Natl. Acad. Sci. U.S.A.">
        <title>Genome streamlining and chemical defense in a coral reef symbiosis.</title>
        <authorList>
            <person name="Kwan J.C."/>
            <person name="Donia M.S."/>
            <person name="Han A.W."/>
            <person name="Hirose E."/>
            <person name="Haygood M.G."/>
            <person name="Schmidt E.W."/>
        </authorList>
    </citation>
    <scope>NUCLEOTIDE SEQUENCE [LARGE SCALE GENOMIC DNA]</scope>
    <source>
        <strain evidence="11 12">L2</strain>
    </source>
</reference>
<dbReference type="HAMAP" id="MF_00367">
    <property type="entry name" value="GTPase_Era"/>
    <property type="match status" value="1"/>
</dbReference>
<feature type="binding site" evidence="6">
    <location>
        <begin position="15"/>
        <end position="22"/>
    </location>
    <ligand>
        <name>GTP</name>
        <dbReference type="ChEBI" id="CHEBI:37565"/>
    </ligand>
</feature>
<keyword evidence="3 6" id="KW-0547">Nucleotide-binding</keyword>
<evidence type="ECO:0000313" key="11">
    <source>
        <dbReference type="EMBL" id="AFX99615.1"/>
    </source>
</evidence>
<keyword evidence="4 6" id="KW-0694">RNA-binding</keyword>
<dbReference type="CDD" id="cd22534">
    <property type="entry name" value="KH-II_Era"/>
    <property type="match status" value="1"/>
</dbReference>
<dbReference type="PANTHER" id="PTHR42698:SF1">
    <property type="entry name" value="GTPASE ERA, MITOCHONDRIAL"/>
    <property type="match status" value="1"/>
</dbReference>
<feature type="binding site" evidence="6">
    <location>
        <begin position="62"/>
        <end position="66"/>
    </location>
    <ligand>
        <name>GTP</name>
        <dbReference type="ChEBI" id="CHEBI:37565"/>
    </ligand>
</feature>
<dbReference type="PROSITE" id="PS51713">
    <property type="entry name" value="G_ERA"/>
    <property type="match status" value="1"/>
</dbReference>
<evidence type="ECO:0000256" key="1">
    <source>
        <dbReference type="ARBA" id="ARBA00007921"/>
    </source>
</evidence>
<evidence type="ECO:0000259" key="9">
    <source>
        <dbReference type="PROSITE" id="PS50823"/>
    </source>
</evidence>
<dbReference type="GO" id="GO:0005525">
    <property type="term" value="F:GTP binding"/>
    <property type="evidence" value="ECO:0007669"/>
    <property type="project" value="UniProtKB-UniRule"/>
</dbReference>
<comment type="subunit">
    <text evidence="6">Monomer.</text>
</comment>
<dbReference type="RefSeq" id="WP_015089113.1">
    <property type="nucleotide sequence ID" value="NC_019566.1"/>
</dbReference>
<keyword evidence="6" id="KW-0472">Membrane</keyword>
<dbReference type="InterPro" id="IPR005225">
    <property type="entry name" value="Small_GTP-bd"/>
</dbReference>
<evidence type="ECO:0000256" key="4">
    <source>
        <dbReference type="ARBA" id="ARBA00022884"/>
    </source>
</evidence>
<dbReference type="InterPro" id="IPR009019">
    <property type="entry name" value="KH_sf_prok-type"/>
</dbReference>
<dbReference type="STRING" id="1193729.A1OE_1446"/>
<dbReference type="GO" id="GO:0000028">
    <property type="term" value="P:ribosomal small subunit assembly"/>
    <property type="evidence" value="ECO:0007669"/>
    <property type="project" value="TreeGrafter"/>
</dbReference>
<dbReference type="InterPro" id="IPR006073">
    <property type="entry name" value="GTP-bd"/>
</dbReference>
<feature type="region of interest" description="G1" evidence="7">
    <location>
        <begin position="15"/>
        <end position="22"/>
    </location>
</feature>
<evidence type="ECO:0000256" key="5">
    <source>
        <dbReference type="ARBA" id="ARBA00023134"/>
    </source>
</evidence>
<dbReference type="NCBIfam" id="TIGR00436">
    <property type="entry name" value="era"/>
    <property type="match status" value="1"/>
</dbReference>
<evidence type="ECO:0000256" key="2">
    <source>
        <dbReference type="ARBA" id="ARBA00020484"/>
    </source>
</evidence>
<keyword evidence="6" id="KW-0963">Cytoplasm</keyword>
<feature type="region of interest" description="G5" evidence="7">
    <location>
        <begin position="153"/>
        <end position="155"/>
    </location>
</feature>
<dbReference type="CDD" id="cd04163">
    <property type="entry name" value="Era"/>
    <property type="match status" value="1"/>
</dbReference>
<keyword evidence="6" id="KW-0690">Ribosome biogenesis</keyword>
<dbReference type="PATRIC" id="fig|1193729.4.peg.750"/>
<dbReference type="PROSITE" id="PS50823">
    <property type="entry name" value="KH_TYPE_2"/>
    <property type="match status" value="1"/>
</dbReference>
<evidence type="ECO:0000256" key="7">
    <source>
        <dbReference type="PROSITE-ProRule" id="PRU01050"/>
    </source>
</evidence>
<protein>
    <recommendedName>
        <fullName evidence="2 6">GTPase Era</fullName>
    </recommendedName>
</protein>
<dbReference type="GO" id="GO:0070181">
    <property type="term" value="F:small ribosomal subunit rRNA binding"/>
    <property type="evidence" value="ECO:0007669"/>
    <property type="project" value="UniProtKB-UniRule"/>
</dbReference>